<dbReference type="AlphaFoldDB" id="B6Q9X0"/>
<sequence>MRQTFFMPHMLGLDKAGECYKYDISPTLGRLIKSQLANTRARTRNVGFEIHASNITQFKQNYSELAGTVKLFGRRDPKNNIFQPGQASCENTGANRPLREYLPGKQEAALQLVDQRNIIAIDLMDEGNAQALWKMKLEMKSETEYDSQDIMELTALECIPLTIV</sequence>
<dbReference type="PhylomeDB" id="B6Q9X0"/>
<gene>
    <name evidence="1" type="ORF">PMAA_062830</name>
</gene>
<evidence type="ECO:0000313" key="1">
    <source>
        <dbReference type="EMBL" id="EEA25162.1"/>
    </source>
</evidence>
<reference evidence="2" key="1">
    <citation type="journal article" date="2015" name="Genome Announc.">
        <title>Genome sequence of the AIDS-associated pathogen Penicillium marneffei (ATCC18224) and its near taxonomic relative Talaromyces stipitatus (ATCC10500).</title>
        <authorList>
            <person name="Nierman W.C."/>
            <person name="Fedorova-Abrams N.D."/>
            <person name="Andrianopoulos A."/>
        </authorList>
    </citation>
    <scope>NUCLEOTIDE SEQUENCE [LARGE SCALE GENOMIC DNA]</scope>
    <source>
        <strain evidence="2">ATCC 18224 / CBS 334.59 / QM 7333</strain>
    </source>
</reference>
<protein>
    <submittedName>
        <fullName evidence="1">Uncharacterized protein</fullName>
    </submittedName>
</protein>
<evidence type="ECO:0000313" key="2">
    <source>
        <dbReference type="Proteomes" id="UP000001294"/>
    </source>
</evidence>
<name>B6Q9X0_TALMQ</name>
<accession>B6Q9X0</accession>
<proteinExistence type="predicted"/>
<dbReference type="Proteomes" id="UP000001294">
    <property type="component" value="Unassembled WGS sequence"/>
</dbReference>
<dbReference type="EMBL" id="DS995900">
    <property type="protein sequence ID" value="EEA25162.1"/>
    <property type="molecule type" value="Genomic_DNA"/>
</dbReference>
<dbReference type="STRING" id="441960.B6Q9X0"/>
<dbReference type="HOGENOM" id="CLU_1619594_0_0_1"/>
<organism evidence="1 2">
    <name type="scientific">Talaromyces marneffei (strain ATCC 18224 / CBS 334.59 / QM 7333)</name>
    <name type="common">Penicillium marneffei</name>
    <dbReference type="NCBI Taxonomy" id="441960"/>
    <lineage>
        <taxon>Eukaryota</taxon>
        <taxon>Fungi</taxon>
        <taxon>Dikarya</taxon>
        <taxon>Ascomycota</taxon>
        <taxon>Pezizomycotina</taxon>
        <taxon>Eurotiomycetes</taxon>
        <taxon>Eurotiomycetidae</taxon>
        <taxon>Eurotiales</taxon>
        <taxon>Trichocomaceae</taxon>
        <taxon>Talaromyces</taxon>
        <taxon>Talaromyces sect. Talaromyces</taxon>
    </lineage>
</organism>
<dbReference type="VEuPathDB" id="FungiDB:PMAA_062830"/>
<keyword evidence="2" id="KW-1185">Reference proteome</keyword>